<dbReference type="GO" id="GO:0060512">
    <property type="term" value="P:prostate gland morphogenesis"/>
    <property type="evidence" value="ECO:0007669"/>
    <property type="project" value="Ensembl"/>
</dbReference>
<name>A0A8C0AG71_BOSMU</name>
<evidence type="ECO:0000256" key="12">
    <source>
        <dbReference type="SAM" id="MobiDB-lite"/>
    </source>
</evidence>
<dbReference type="AlphaFoldDB" id="A0A8C0AG71"/>
<dbReference type="Pfam" id="PF00079">
    <property type="entry name" value="Serpin"/>
    <property type="match status" value="1"/>
</dbReference>
<evidence type="ECO:0000256" key="1">
    <source>
        <dbReference type="ARBA" id="ARBA00004239"/>
    </source>
</evidence>
<evidence type="ECO:0000256" key="9">
    <source>
        <dbReference type="ARBA" id="ARBA00062393"/>
    </source>
</evidence>
<reference evidence="14" key="1">
    <citation type="submission" date="2019-05" db="EMBL/GenBank/DDBJ databases">
        <authorList>
            <person name="Zhang S."/>
            <person name="Liu J."/>
        </authorList>
    </citation>
    <scope>NUCLEOTIDE SEQUENCE [LARGE SCALE GENOMIC DNA]</scope>
</reference>
<feature type="region of interest" description="Disordered" evidence="12">
    <location>
        <begin position="93"/>
        <end position="112"/>
    </location>
</feature>
<dbReference type="GO" id="GO:0030198">
    <property type="term" value="P:extracellular matrix organization"/>
    <property type="evidence" value="ECO:0007669"/>
    <property type="project" value="Ensembl"/>
</dbReference>
<keyword evidence="5" id="KW-0722">Serine protease inhibitor</keyword>
<evidence type="ECO:0000256" key="6">
    <source>
        <dbReference type="ARBA" id="ARBA00023180"/>
    </source>
</evidence>
<evidence type="ECO:0000256" key="8">
    <source>
        <dbReference type="ARBA" id="ARBA00057728"/>
    </source>
</evidence>
<organism evidence="14 15">
    <name type="scientific">Bos mutus grunniens</name>
    <name type="common">Wild yak</name>
    <name type="synonym">Bos grunniens</name>
    <dbReference type="NCBI Taxonomy" id="30521"/>
    <lineage>
        <taxon>Eukaryota</taxon>
        <taxon>Metazoa</taxon>
        <taxon>Chordata</taxon>
        <taxon>Craniata</taxon>
        <taxon>Vertebrata</taxon>
        <taxon>Euteleostomi</taxon>
        <taxon>Mammalia</taxon>
        <taxon>Eutheria</taxon>
        <taxon>Laurasiatheria</taxon>
        <taxon>Artiodactyla</taxon>
        <taxon>Ruminantia</taxon>
        <taxon>Pecora</taxon>
        <taxon>Bovidae</taxon>
        <taxon>Bovinae</taxon>
        <taxon>Bos</taxon>
    </lineage>
</organism>
<accession>A0A8C0AG71</accession>
<dbReference type="InterPro" id="IPR023796">
    <property type="entry name" value="Serpin_dom"/>
</dbReference>
<keyword evidence="3" id="KW-0964">Secreted</keyword>
<proteinExistence type="inferred from homology"/>
<dbReference type="CDD" id="cd02057">
    <property type="entry name" value="serpinB5_maspin"/>
    <property type="match status" value="1"/>
</dbReference>
<dbReference type="Proteomes" id="UP000694520">
    <property type="component" value="Chromosome 21"/>
</dbReference>
<dbReference type="GO" id="GO:0016528">
    <property type="term" value="C:sarcoplasm"/>
    <property type="evidence" value="ECO:0007669"/>
    <property type="project" value="Ensembl"/>
</dbReference>
<reference evidence="14" key="3">
    <citation type="submission" date="2025-09" db="UniProtKB">
        <authorList>
            <consortium name="Ensembl"/>
        </authorList>
    </citation>
    <scope>IDENTIFICATION</scope>
</reference>
<dbReference type="InterPro" id="IPR000215">
    <property type="entry name" value="Serpin_fam"/>
</dbReference>
<dbReference type="GO" id="GO:0050678">
    <property type="term" value="P:regulation of epithelial cell proliferation"/>
    <property type="evidence" value="ECO:0007669"/>
    <property type="project" value="Ensembl"/>
</dbReference>
<dbReference type="GeneTree" id="ENSGT00940000160674"/>
<protein>
    <recommendedName>
        <fullName evidence="7">Serpin B5</fullName>
    </recommendedName>
    <alternativeName>
        <fullName evidence="11">Maspin</fullName>
    </alternativeName>
    <alternativeName>
        <fullName evidence="10">Peptidase inhibitor 5</fullName>
    </alternativeName>
</protein>
<dbReference type="GO" id="GO:0005615">
    <property type="term" value="C:extracellular space"/>
    <property type="evidence" value="ECO:0007669"/>
    <property type="project" value="InterPro"/>
</dbReference>
<dbReference type="PANTHER" id="PTHR11461">
    <property type="entry name" value="SERINE PROTEASE INHIBITOR, SERPIN"/>
    <property type="match status" value="1"/>
</dbReference>
<evidence type="ECO:0000256" key="7">
    <source>
        <dbReference type="ARBA" id="ARBA00024076"/>
    </source>
</evidence>
<evidence type="ECO:0000256" key="2">
    <source>
        <dbReference type="ARBA" id="ARBA00006426"/>
    </source>
</evidence>
<dbReference type="InterPro" id="IPR036186">
    <property type="entry name" value="Serpin_sf"/>
</dbReference>
<evidence type="ECO:0000256" key="4">
    <source>
        <dbReference type="ARBA" id="ARBA00022690"/>
    </source>
</evidence>
<keyword evidence="15" id="KW-1185">Reference proteome</keyword>
<evidence type="ECO:0000256" key="10">
    <source>
        <dbReference type="ARBA" id="ARBA00079526"/>
    </source>
</evidence>
<dbReference type="FunFam" id="2.30.39.10:FF:000014">
    <property type="entry name" value="Serpin family B member 9"/>
    <property type="match status" value="1"/>
</dbReference>
<dbReference type="Gene3D" id="3.30.497.10">
    <property type="entry name" value="Antithrombin, subunit I, domain 2"/>
    <property type="match status" value="1"/>
</dbReference>
<dbReference type="InterPro" id="IPR033836">
    <property type="entry name" value="SERPINB5_serpin_dom"/>
</dbReference>
<gene>
    <name evidence="14" type="primary">SERPINB5</name>
</gene>
<evidence type="ECO:0000256" key="5">
    <source>
        <dbReference type="ARBA" id="ARBA00022900"/>
    </source>
</evidence>
<dbReference type="PANTHER" id="PTHR11461:SF55">
    <property type="entry name" value="SERPIN B5"/>
    <property type="match status" value="1"/>
</dbReference>
<sequence length="525" mass="58690">MSYGGESTFCGITIFEEYELSETSHTPSILCNMSPSGPTWPTGVPFCVYACFQPQGGSTDSLVLPEHVGGLQKLCRQQQLQSESFFSIVDKLPRGGSQKSRRRSGRGGARWAWPRASSGESLLPSRAALTSRSVCIWLSFSLDRCNFRPTMEALRLANSAFAVDLYKQLCEKEPADNILFSPICLSTSLSLAQVGAKGDTADEIGQVLHFENVKDVPFGFQTVTSDVNKLSSFYSLKLIKRLYVEKSLNLSTEFISSTKRPYAKEMETVDFKDKLEETKGQINNSIKELTDGHFENILADNSVNDQTKILVVNAAYFVGKWMKKFPESETKECPFRINQTDTKPVQMMNMEATFCMGHIDGVNCKIIELPFQNKHLSMLILLPKDVEDGPTGLEQVEKQLNSETLLQWTNPSMMANAKVKLSIPKFKVEKMIDPKASLENLGLKNIFNEDTSDFSGMSETKGVALSNVIHRVSLEITEDGGDSIEVPGSRILQHKDEFNADHPFIYIIRHNKTRNIVFFGKFCSP</sequence>
<comment type="similarity">
    <text evidence="2">Belongs to the serpin family. Ov-serpin subfamily.</text>
</comment>
<comment type="subunit">
    <text evidence="9">Interacts with IRF6.</text>
</comment>
<dbReference type="PROSITE" id="PS00284">
    <property type="entry name" value="SERPIN"/>
    <property type="match status" value="1"/>
</dbReference>
<evidence type="ECO:0000256" key="3">
    <source>
        <dbReference type="ARBA" id="ARBA00022525"/>
    </source>
</evidence>
<evidence type="ECO:0000256" key="11">
    <source>
        <dbReference type="ARBA" id="ARBA00080140"/>
    </source>
</evidence>
<dbReference type="GO" id="GO:0004867">
    <property type="term" value="F:serine-type endopeptidase inhibitor activity"/>
    <property type="evidence" value="ECO:0007669"/>
    <property type="project" value="UniProtKB-KW"/>
</dbReference>
<evidence type="ECO:0000313" key="14">
    <source>
        <dbReference type="Ensembl" id="ENSBGRP00000031544.1"/>
    </source>
</evidence>
<dbReference type="PRINTS" id="PR00676">
    <property type="entry name" value="MASPIN"/>
</dbReference>
<dbReference type="Ensembl" id="ENSBGRT00000036490.1">
    <property type="protein sequence ID" value="ENSBGRP00000031544.1"/>
    <property type="gene ID" value="ENSBGRG00000019802.1"/>
</dbReference>
<keyword evidence="6" id="KW-0325">Glycoprotein</keyword>
<dbReference type="SUPFAM" id="SSF56574">
    <property type="entry name" value="Serpins"/>
    <property type="match status" value="1"/>
</dbReference>
<feature type="domain" description="Serpin" evidence="13">
    <location>
        <begin position="163"/>
        <end position="525"/>
    </location>
</feature>
<evidence type="ECO:0000259" key="13">
    <source>
        <dbReference type="SMART" id="SM00093"/>
    </source>
</evidence>
<evidence type="ECO:0000313" key="15">
    <source>
        <dbReference type="Proteomes" id="UP000694520"/>
    </source>
</evidence>
<dbReference type="GO" id="GO:0002009">
    <property type="term" value="P:morphogenesis of an epithelium"/>
    <property type="evidence" value="ECO:0007669"/>
    <property type="project" value="Ensembl"/>
</dbReference>
<dbReference type="InterPro" id="IPR000240">
    <property type="entry name" value="Serpin_B9/Maspin"/>
</dbReference>
<dbReference type="FunFam" id="3.30.497.10:FF:000009">
    <property type="entry name" value="serpin B5 isoform X2"/>
    <property type="match status" value="1"/>
</dbReference>
<dbReference type="InterPro" id="IPR042185">
    <property type="entry name" value="Serpin_sf_2"/>
</dbReference>
<reference evidence="14" key="2">
    <citation type="submission" date="2025-08" db="UniProtKB">
        <authorList>
            <consortium name="Ensembl"/>
        </authorList>
    </citation>
    <scope>IDENTIFICATION</scope>
</reference>
<dbReference type="InterPro" id="IPR042178">
    <property type="entry name" value="Serpin_sf_1"/>
</dbReference>
<comment type="subcellular location">
    <subcellularLocation>
        <location evidence="1">Secreted</location>
        <location evidence="1">Extracellular space</location>
    </subcellularLocation>
</comment>
<comment type="function">
    <text evidence="8">Tumor suppressor. It blocks the growth, invasion, and metastatic properties of mammary tumors. As it does not undergo the S (stressed) to R (relaxed) conformational transition characteristic of active serpins, it exhibits no serine protease inhibitory activity.</text>
</comment>
<dbReference type="InterPro" id="IPR023795">
    <property type="entry name" value="Serpin_CS"/>
</dbReference>
<dbReference type="GO" id="GO:0001533">
    <property type="term" value="C:cornified envelope"/>
    <property type="evidence" value="ECO:0007669"/>
    <property type="project" value="Ensembl"/>
</dbReference>
<dbReference type="SMART" id="SM00093">
    <property type="entry name" value="SERPIN"/>
    <property type="match status" value="1"/>
</dbReference>
<keyword evidence="4" id="KW-0646">Protease inhibitor</keyword>
<dbReference type="Gene3D" id="2.30.39.10">
    <property type="entry name" value="Alpha-1-antitrypsin, domain 1"/>
    <property type="match status" value="1"/>
</dbReference>